<feature type="region of interest" description="Disordered" evidence="1">
    <location>
        <begin position="84"/>
        <end position="128"/>
    </location>
</feature>
<protein>
    <submittedName>
        <fullName evidence="2">Uncharacterized protein</fullName>
    </submittedName>
</protein>
<evidence type="ECO:0000256" key="1">
    <source>
        <dbReference type="SAM" id="MobiDB-lite"/>
    </source>
</evidence>
<reference evidence="3" key="1">
    <citation type="journal article" date="2019" name="Int. J. Syst. Evol. Microbiol.">
        <title>The Global Catalogue of Microorganisms (GCM) 10K type strain sequencing project: providing services to taxonomists for standard genome sequencing and annotation.</title>
        <authorList>
            <consortium name="The Broad Institute Genomics Platform"/>
            <consortium name="The Broad Institute Genome Sequencing Center for Infectious Disease"/>
            <person name="Wu L."/>
            <person name="Ma J."/>
        </authorList>
    </citation>
    <scope>NUCLEOTIDE SEQUENCE [LARGE SCALE GENOMIC DNA]</scope>
    <source>
        <strain evidence="3">JCM 4816</strain>
    </source>
</reference>
<organism evidence="2 3">
    <name type="scientific">Streptomyces prasinosporus</name>
    <dbReference type="NCBI Taxonomy" id="68256"/>
    <lineage>
        <taxon>Bacteria</taxon>
        <taxon>Bacillati</taxon>
        <taxon>Actinomycetota</taxon>
        <taxon>Actinomycetes</taxon>
        <taxon>Kitasatosporales</taxon>
        <taxon>Streptomycetaceae</taxon>
        <taxon>Streptomyces</taxon>
        <taxon>Streptomyces albogriseolus group</taxon>
    </lineage>
</organism>
<comment type="caution">
    <text evidence="2">The sequence shown here is derived from an EMBL/GenBank/DDBJ whole genome shotgun (WGS) entry which is preliminary data.</text>
</comment>
<keyword evidence="3" id="KW-1185">Reference proteome</keyword>
<name>A0ABP6TPB0_9ACTN</name>
<proteinExistence type="predicted"/>
<evidence type="ECO:0000313" key="3">
    <source>
        <dbReference type="Proteomes" id="UP001501455"/>
    </source>
</evidence>
<dbReference type="EMBL" id="BAAAXF010000023">
    <property type="protein sequence ID" value="GAA3496317.1"/>
    <property type="molecule type" value="Genomic_DNA"/>
</dbReference>
<evidence type="ECO:0000313" key="2">
    <source>
        <dbReference type="EMBL" id="GAA3496317.1"/>
    </source>
</evidence>
<gene>
    <name evidence="2" type="ORF">GCM10019016_034180</name>
</gene>
<accession>A0ABP6TPB0</accession>
<dbReference type="Proteomes" id="UP001501455">
    <property type="component" value="Unassembled WGS sequence"/>
</dbReference>
<sequence>MAESTKFIVTIRVKCRYPEQPLTGVQVAGRHVVSGDFAAKFALVKPITPPISSLHRAHLVSREGTTYYLPGTITWDIPWTGTEVTGGDLPDSSVTAGSHRSGDPGSQPLTAQQRVHTWGEGPPWANRI</sequence>